<comment type="subcellular location">
    <subcellularLocation>
        <location evidence="1">Cytoplasm</location>
        <location evidence="1">Cytoskeleton</location>
    </subcellularLocation>
</comment>
<dbReference type="EMBL" id="JAKWBI020000379">
    <property type="protein sequence ID" value="KAJ2895730.1"/>
    <property type="molecule type" value="Genomic_DNA"/>
</dbReference>
<accession>A0AAD5RJ49</accession>
<feature type="region of interest" description="Disordered" evidence="10">
    <location>
        <begin position="424"/>
        <end position="449"/>
    </location>
</feature>
<keyword evidence="9" id="KW-0206">Cytoskeleton</keyword>
<proteinExistence type="predicted"/>
<feature type="region of interest" description="Disordered" evidence="10">
    <location>
        <begin position="1"/>
        <end position="23"/>
    </location>
</feature>
<keyword evidence="2" id="KW-0813">Transport</keyword>
<dbReference type="GO" id="GO:0005524">
    <property type="term" value="F:ATP binding"/>
    <property type="evidence" value="ECO:0007669"/>
    <property type="project" value="UniProtKB-KW"/>
</dbReference>
<feature type="compositionally biased region" description="Polar residues" evidence="10">
    <location>
        <begin position="1"/>
        <end position="14"/>
    </location>
</feature>
<evidence type="ECO:0000256" key="7">
    <source>
        <dbReference type="ARBA" id="ARBA00023017"/>
    </source>
</evidence>
<evidence type="ECO:0008006" key="13">
    <source>
        <dbReference type="Google" id="ProtNLM"/>
    </source>
</evidence>
<keyword evidence="6" id="KW-0067">ATP-binding</keyword>
<evidence type="ECO:0000256" key="10">
    <source>
        <dbReference type="SAM" id="MobiDB-lite"/>
    </source>
</evidence>
<dbReference type="GO" id="GO:0007018">
    <property type="term" value="P:microtubule-based movement"/>
    <property type="evidence" value="ECO:0007669"/>
    <property type="project" value="InterPro"/>
</dbReference>
<name>A0AAD5RJ49_9PEZI</name>
<dbReference type="InterPro" id="IPR022780">
    <property type="entry name" value="Dynein_light_int_chain"/>
</dbReference>
<dbReference type="PANTHER" id="PTHR12688">
    <property type="entry name" value="DYNEIN LIGHT INTERMEDIATE CHAIN"/>
    <property type="match status" value="1"/>
</dbReference>
<keyword evidence="3" id="KW-0963">Cytoplasm</keyword>
<dbReference type="Proteomes" id="UP001201980">
    <property type="component" value="Unassembled WGS sequence"/>
</dbReference>
<evidence type="ECO:0000256" key="4">
    <source>
        <dbReference type="ARBA" id="ARBA00022701"/>
    </source>
</evidence>
<protein>
    <recommendedName>
        <fullName evidence="13">Dynein light intermediate chain</fullName>
    </recommendedName>
</protein>
<gene>
    <name evidence="11" type="ORF">MKZ38_006202</name>
</gene>
<feature type="compositionally biased region" description="Basic and acidic residues" evidence="10">
    <location>
        <begin position="473"/>
        <end position="483"/>
    </location>
</feature>
<evidence type="ECO:0000256" key="9">
    <source>
        <dbReference type="ARBA" id="ARBA00023212"/>
    </source>
</evidence>
<reference evidence="11" key="1">
    <citation type="submission" date="2022-07" db="EMBL/GenBank/DDBJ databases">
        <title>Draft genome sequence of Zalerion maritima ATCC 34329, a (micro)plastics degrading marine fungus.</title>
        <authorList>
            <person name="Paco A."/>
            <person name="Goncalves M.F.M."/>
            <person name="Rocha-Santos T.A.P."/>
            <person name="Alves A."/>
        </authorList>
    </citation>
    <scope>NUCLEOTIDE SEQUENCE</scope>
    <source>
        <strain evidence="11">ATCC 34329</strain>
    </source>
</reference>
<keyword evidence="4" id="KW-0493">Microtubule</keyword>
<feature type="region of interest" description="Disordered" evidence="10">
    <location>
        <begin position="463"/>
        <end position="503"/>
    </location>
</feature>
<evidence type="ECO:0000256" key="1">
    <source>
        <dbReference type="ARBA" id="ARBA00004245"/>
    </source>
</evidence>
<dbReference type="AlphaFoldDB" id="A0AAD5RJ49"/>
<evidence type="ECO:0000256" key="5">
    <source>
        <dbReference type="ARBA" id="ARBA00022741"/>
    </source>
</evidence>
<keyword evidence="8" id="KW-0505">Motor protein</keyword>
<keyword evidence="12" id="KW-1185">Reference proteome</keyword>
<dbReference type="GO" id="GO:0000226">
    <property type="term" value="P:microtubule cytoskeleton organization"/>
    <property type="evidence" value="ECO:0007669"/>
    <property type="project" value="TreeGrafter"/>
</dbReference>
<evidence type="ECO:0000313" key="11">
    <source>
        <dbReference type="EMBL" id="KAJ2895730.1"/>
    </source>
</evidence>
<feature type="compositionally biased region" description="Basic and acidic residues" evidence="10">
    <location>
        <begin position="424"/>
        <end position="441"/>
    </location>
</feature>
<organism evidence="11 12">
    <name type="scientific">Zalerion maritima</name>
    <dbReference type="NCBI Taxonomy" id="339359"/>
    <lineage>
        <taxon>Eukaryota</taxon>
        <taxon>Fungi</taxon>
        <taxon>Dikarya</taxon>
        <taxon>Ascomycota</taxon>
        <taxon>Pezizomycotina</taxon>
        <taxon>Sordariomycetes</taxon>
        <taxon>Lulworthiomycetidae</taxon>
        <taxon>Lulworthiales</taxon>
        <taxon>Lulworthiaceae</taxon>
        <taxon>Zalerion</taxon>
    </lineage>
</organism>
<keyword evidence="5" id="KW-0547">Nucleotide-binding</keyword>
<comment type="caution">
    <text evidence="11">The sequence shown here is derived from an EMBL/GenBank/DDBJ whole genome shotgun (WGS) entry which is preliminary data.</text>
</comment>
<evidence type="ECO:0000256" key="3">
    <source>
        <dbReference type="ARBA" id="ARBA00022490"/>
    </source>
</evidence>
<sequence>MANRVSTYTSISSNSEKKDEPKKDMWSTLLDEAATGKQFPQKNLLVLGDTPASQKQFLELLSNHELRQSSGKLKGPIPDIANSFALGNTYYDVVEADQEQDTLARISAYLLSSPSPSFASLVQPLLTPETIPNTLVVILLNWSRPWMWLRELRQWILLLKKVIYSLSDESKMTLEEVLQSWKDRGRVGSSLALDGSPIPAQSGEGETALPIGQGEWDEGLGLPLCVVCQNTEKMDYLEKSESWKEEQFDLVLQYMRTVLLKHGASLIYTSPSIPSQLQNLVHSSLGIKSLSFKKDSLKPNTIDRDKILVPPNWDSWSKICVLREGFQTDKVSDGWTIDLDQDLPITPANGLVVASGAKPRSPTSDGGIEDKEDSTVVIFEDQIRDPSFDTQLLANQADDAATFEDTIDTQDFLGQQQKALDLLKQKAEAEGDESRRPKDEDSIGYLSRDTEITKKIGPVQINMGGIQADADDMLQRLKDRQSTKEPTSPTTDEAPEDKARDMEKIQAFFTGLISKKKAGT</sequence>
<dbReference type="Pfam" id="PF05783">
    <property type="entry name" value="DLIC"/>
    <property type="match status" value="1"/>
</dbReference>
<dbReference type="InterPro" id="IPR008467">
    <property type="entry name" value="Dynein1_light_intermed_chain"/>
</dbReference>
<dbReference type="GO" id="GO:0005868">
    <property type="term" value="C:cytoplasmic dynein complex"/>
    <property type="evidence" value="ECO:0007669"/>
    <property type="project" value="InterPro"/>
</dbReference>
<evidence type="ECO:0000256" key="2">
    <source>
        <dbReference type="ARBA" id="ARBA00022448"/>
    </source>
</evidence>
<evidence type="ECO:0000256" key="6">
    <source>
        <dbReference type="ARBA" id="ARBA00022840"/>
    </source>
</evidence>
<dbReference type="GO" id="GO:0005874">
    <property type="term" value="C:microtubule"/>
    <property type="evidence" value="ECO:0007669"/>
    <property type="project" value="UniProtKB-KW"/>
</dbReference>
<keyword evidence="7" id="KW-0243">Dynein</keyword>
<dbReference type="PANTHER" id="PTHR12688:SF0">
    <property type="entry name" value="DYNEIN LIGHT INTERMEDIATE CHAIN"/>
    <property type="match status" value="1"/>
</dbReference>
<evidence type="ECO:0000313" key="12">
    <source>
        <dbReference type="Proteomes" id="UP001201980"/>
    </source>
</evidence>
<dbReference type="GO" id="GO:0035974">
    <property type="term" value="C:meiotic spindle pole body"/>
    <property type="evidence" value="ECO:0007669"/>
    <property type="project" value="TreeGrafter"/>
</dbReference>
<dbReference type="GO" id="GO:0045504">
    <property type="term" value="F:dynein heavy chain binding"/>
    <property type="evidence" value="ECO:0007669"/>
    <property type="project" value="TreeGrafter"/>
</dbReference>
<evidence type="ECO:0000256" key="8">
    <source>
        <dbReference type="ARBA" id="ARBA00023175"/>
    </source>
</evidence>